<gene>
    <name evidence="1" type="ORF">BaRGS_00031015</name>
</gene>
<name>A0ABD0JRV4_9CAEN</name>
<protein>
    <submittedName>
        <fullName evidence="1">Uncharacterized protein</fullName>
    </submittedName>
</protein>
<dbReference type="AlphaFoldDB" id="A0ABD0JRV4"/>
<proteinExistence type="predicted"/>
<comment type="caution">
    <text evidence="1">The sequence shown here is derived from an EMBL/GenBank/DDBJ whole genome shotgun (WGS) entry which is preliminary data.</text>
</comment>
<keyword evidence="2" id="KW-1185">Reference proteome</keyword>
<dbReference type="EMBL" id="JACVVK020000342">
    <property type="protein sequence ID" value="KAK7477727.1"/>
    <property type="molecule type" value="Genomic_DNA"/>
</dbReference>
<dbReference type="Proteomes" id="UP001519460">
    <property type="component" value="Unassembled WGS sequence"/>
</dbReference>
<sequence length="235" mass="26453">MVRRGAVLTYNVDATRCDANLPDIPTYSFGDVLNDAYIEFSSEQEWRMYTATERPVNSSRFHVQNGAWRVTELEFTPSGPDDGTAFFTITDIEQGADGKRMGGAEIEHESEVFQAFRAGMEMTFVVDLSTCAKQGERFTRPGRSELVTVGAGNEYWAGRINGYRIPQNNPGMNSEQFTSLLMGPKQREVFEVRVQGQDQVVVKAYSLSRPTHQPTPVITYMCHLGMRGGFHIFRL</sequence>
<evidence type="ECO:0000313" key="2">
    <source>
        <dbReference type="Proteomes" id="UP001519460"/>
    </source>
</evidence>
<accession>A0ABD0JRV4</accession>
<organism evidence="1 2">
    <name type="scientific">Batillaria attramentaria</name>
    <dbReference type="NCBI Taxonomy" id="370345"/>
    <lineage>
        <taxon>Eukaryota</taxon>
        <taxon>Metazoa</taxon>
        <taxon>Spiralia</taxon>
        <taxon>Lophotrochozoa</taxon>
        <taxon>Mollusca</taxon>
        <taxon>Gastropoda</taxon>
        <taxon>Caenogastropoda</taxon>
        <taxon>Sorbeoconcha</taxon>
        <taxon>Cerithioidea</taxon>
        <taxon>Batillariidae</taxon>
        <taxon>Batillaria</taxon>
    </lineage>
</organism>
<evidence type="ECO:0000313" key="1">
    <source>
        <dbReference type="EMBL" id="KAK7477727.1"/>
    </source>
</evidence>
<reference evidence="1 2" key="1">
    <citation type="journal article" date="2023" name="Sci. Data">
        <title>Genome assembly of the Korean intertidal mud-creeper Batillaria attramentaria.</title>
        <authorList>
            <person name="Patra A.K."/>
            <person name="Ho P.T."/>
            <person name="Jun S."/>
            <person name="Lee S.J."/>
            <person name="Kim Y."/>
            <person name="Won Y.J."/>
        </authorList>
    </citation>
    <scope>NUCLEOTIDE SEQUENCE [LARGE SCALE GENOMIC DNA]</scope>
    <source>
        <strain evidence="1">Wonlab-2016</strain>
    </source>
</reference>